<proteinExistence type="predicted"/>
<dbReference type="InterPro" id="IPR051199">
    <property type="entry name" value="LPS_LOS_Heptosyltrfase"/>
</dbReference>
<dbReference type="PANTHER" id="PTHR30160:SF1">
    <property type="entry name" value="LIPOPOLYSACCHARIDE 1,2-N-ACETYLGLUCOSAMINETRANSFERASE-RELATED"/>
    <property type="match status" value="1"/>
</dbReference>
<dbReference type="PANTHER" id="PTHR30160">
    <property type="entry name" value="TETRAACYLDISACCHARIDE 4'-KINASE-RELATED"/>
    <property type="match status" value="1"/>
</dbReference>
<name>A0ABW8JYX7_9GAMM</name>
<protein>
    <submittedName>
        <fullName evidence="3">Glycosyltransferase family 9 protein</fullName>
    </submittedName>
</protein>
<keyword evidence="1" id="KW-0328">Glycosyltransferase</keyword>
<keyword evidence="2" id="KW-0808">Transferase</keyword>
<dbReference type="Proteomes" id="UP001620408">
    <property type="component" value="Unassembled WGS sequence"/>
</dbReference>
<evidence type="ECO:0000313" key="3">
    <source>
        <dbReference type="EMBL" id="MFK2915850.1"/>
    </source>
</evidence>
<dbReference type="SUPFAM" id="SSF53756">
    <property type="entry name" value="UDP-Glycosyltransferase/glycogen phosphorylase"/>
    <property type="match status" value="1"/>
</dbReference>
<keyword evidence="4" id="KW-1185">Reference proteome</keyword>
<dbReference type="EMBL" id="JADIKD010000005">
    <property type="protein sequence ID" value="MFK2915850.1"/>
    <property type="molecule type" value="Genomic_DNA"/>
</dbReference>
<comment type="caution">
    <text evidence="3">The sequence shown here is derived from an EMBL/GenBank/DDBJ whole genome shotgun (WGS) entry which is preliminary data.</text>
</comment>
<evidence type="ECO:0000256" key="1">
    <source>
        <dbReference type="ARBA" id="ARBA00022676"/>
    </source>
</evidence>
<sequence>MSATSSPVVIRFGRLGDTVMLQPLLHKLHRRYGAPCRLVAIGDWPRVLYEPNDDVAEVLHFPSQHGSLWLNPQRLRVALALRHLNEAPFYICEPDVRTRTKVRPMLALARVPQECCVFIEDIPMQEGEHWVDWLLRFADQTPQAFASTPGFQDDELSSPHLVPTSSERADLQMWLRGQGIDGHPLVLLQPANKRTMRWNGVRAANDDDKSWPVERWAGLARAILQWQPEARVLLCGSPAEAGYLETIRYATNHPHVVAPAGGLPLGHLRALLEIAHSMVSVDTGPAHLAAAVGCPLVVLFGNRWPCTWAPRSGCGSAVTVIGGLPRIGRIDQINMETVVQAWWRLPVGAHPVRETAREGRALVL</sequence>
<dbReference type="InterPro" id="IPR002201">
    <property type="entry name" value="Glyco_trans_9"/>
</dbReference>
<dbReference type="CDD" id="cd03789">
    <property type="entry name" value="GT9_LPS_heptosyltransferase"/>
    <property type="match status" value="1"/>
</dbReference>
<dbReference type="RefSeq" id="WP_379987440.1">
    <property type="nucleotide sequence ID" value="NZ_JADIKD010000005.1"/>
</dbReference>
<organism evidence="3 4">
    <name type="scientific">Dyella koreensis</name>
    <dbReference type="NCBI Taxonomy" id="311235"/>
    <lineage>
        <taxon>Bacteria</taxon>
        <taxon>Pseudomonadati</taxon>
        <taxon>Pseudomonadota</taxon>
        <taxon>Gammaproteobacteria</taxon>
        <taxon>Lysobacterales</taxon>
        <taxon>Rhodanobacteraceae</taxon>
        <taxon>Dyella</taxon>
    </lineage>
</organism>
<accession>A0ABW8JYX7</accession>
<dbReference type="Gene3D" id="3.40.50.2000">
    <property type="entry name" value="Glycogen Phosphorylase B"/>
    <property type="match status" value="2"/>
</dbReference>
<evidence type="ECO:0000313" key="4">
    <source>
        <dbReference type="Proteomes" id="UP001620408"/>
    </source>
</evidence>
<evidence type="ECO:0000256" key="2">
    <source>
        <dbReference type="ARBA" id="ARBA00022679"/>
    </source>
</evidence>
<dbReference type="Pfam" id="PF01075">
    <property type="entry name" value="Glyco_transf_9"/>
    <property type="match status" value="1"/>
</dbReference>
<gene>
    <name evidence="3" type="ORF">ISS97_01130</name>
</gene>
<reference evidence="3 4" key="1">
    <citation type="submission" date="2020-10" db="EMBL/GenBank/DDBJ databases">
        <title>Phylogeny of dyella-like bacteria.</title>
        <authorList>
            <person name="Fu J."/>
        </authorList>
    </citation>
    <scope>NUCLEOTIDE SEQUENCE [LARGE SCALE GENOMIC DNA]</scope>
    <source>
        <strain evidence="3 4">BB4</strain>
    </source>
</reference>